<feature type="domain" description="Reverse transcriptase Ty1/copia-type" evidence="1">
    <location>
        <begin position="93"/>
        <end position="167"/>
    </location>
</feature>
<proteinExistence type="predicted"/>
<dbReference type="Pfam" id="PF07727">
    <property type="entry name" value="RVT_2"/>
    <property type="match status" value="1"/>
</dbReference>
<dbReference type="EMBL" id="BQNB010011591">
    <property type="protein sequence ID" value="GJS92579.1"/>
    <property type="molecule type" value="Genomic_DNA"/>
</dbReference>
<name>A0ABQ4ZQL5_9ASTR</name>
<reference evidence="2" key="2">
    <citation type="submission" date="2022-01" db="EMBL/GenBank/DDBJ databases">
        <authorList>
            <person name="Yamashiro T."/>
            <person name="Shiraishi A."/>
            <person name="Satake H."/>
            <person name="Nakayama K."/>
        </authorList>
    </citation>
    <scope>NUCLEOTIDE SEQUENCE</scope>
</reference>
<dbReference type="InterPro" id="IPR013103">
    <property type="entry name" value="RVT_2"/>
</dbReference>
<evidence type="ECO:0000313" key="2">
    <source>
        <dbReference type="EMBL" id="GJS92579.1"/>
    </source>
</evidence>
<dbReference type="Proteomes" id="UP001151760">
    <property type="component" value="Unassembled WGS sequence"/>
</dbReference>
<comment type="caution">
    <text evidence="2">The sequence shown here is derived from an EMBL/GenBank/DDBJ whole genome shotgun (WGS) entry which is preliminary data.</text>
</comment>
<accession>A0ABQ4ZQL5</accession>
<reference evidence="2" key="1">
    <citation type="journal article" date="2022" name="Int. J. Mol. Sci.">
        <title>Draft Genome of Tanacetum Coccineum: Genomic Comparison of Closely Related Tanacetum-Family Plants.</title>
        <authorList>
            <person name="Yamashiro T."/>
            <person name="Shiraishi A."/>
            <person name="Nakayama K."/>
            <person name="Satake H."/>
        </authorList>
    </citation>
    <scope>NUCLEOTIDE SEQUENCE</scope>
</reference>
<evidence type="ECO:0000313" key="3">
    <source>
        <dbReference type="Proteomes" id="UP001151760"/>
    </source>
</evidence>
<keyword evidence="3" id="KW-1185">Reference proteome</keyword>
<protein>
    <submittedName>
        <fullName evidence="2">Retrovirus-related pol polyprotein from transposon TNT 1-94</fullName>
    </submittedName>
</protein>
<gene>
    <name evidence="2" type="ORF">Tco_0799547</name>
</gene>
<organism evidence="2 3">
    <name type="scientific">Tanacetum coccineum</name>
    <dbReference type="NCBI Taxonomy" id="301880"/>
    <lineage>
        <taxon>Eukaryota</taxon>
        <taxon>Viridiplantae</taxon>
        <taxon>Streptophyta</taxon>
        <taxon>Embryophyta</taxon>
        <taxon>Tracheophyta</taxon>
        <taxon>Spermatophyta</taxon>
        <taxon>Magnoliopsida</taxon>
        <taxon>eudicotyledons</taxon>
        <taxon>Gunneridae</taxon>
        <taxon>Pentapetalae</taxon>
        <taxon>asterids</taxon>
        <taxon>campanulids</taxon>
        <taxon>Asterales</taxon>
        <taxon>Asteraceae</taxon>
        <taxon>Asteroideae</taxon>
        <taxon>Anthemideae</taxon>
        <taxon>Anthemidinae</taxon>
        <taxon>Tanacetum</taxon>
    </lineage>
</organism>
<evidence type="ECO:0000259" key="1">
    <source>
        <dbReference type="Pfam" id="PF07727"/>
    </source>
</evidence>
<sequence length="168" mass="19725">MHKLKKKNLSTSLVHRYKNEGRHRLVMLIRQTCILSINDILLNIVGQKIIRKRTKSFGNPSPSIVTRRQLEDQYGRDVYFATTQVALEKHIYEENDVIRNKARLVAKGYSQKEEIDFEESFAPVAQLEVVLLFVAYVVHKSFPIYQLDVKTTFLYRPLKEEVYVNQPE</sequence>